<dbReference type="InterPro" id="IPR000489">
    <property type="entry name" value="Pterin-binding_dom"/>
</dbReference>
<dbReference type="GO" id="GO:0042558">
    <property type="term" value="P:pteridine-containing compound metabolic process"/>
    <property type="evidence" value="ECO:0007669"/>
    <property type="project" value="InterPro"/>
</dbReference>
<comment type="caution">
    <text evidence="2">The sequence shown here is derived from an EMBL/GenBank/DDBJ whole genome shotgun (WGS) entry which is preliminary data.</text>
</comment>
<dbReference type="Gene3D" id="3.20.20.20">
    <property type="entry name" value="Dihydropteroate synthase-like"/>
    <property type="match status" value="1"/>
</dbReference>
<evidence type="ECO:0000313" key="2">
    <source>
        <dbReference type="EMBL" id="GAI28086.1"/>
    </source>
</evidence>
<accession>X1ND20</accession>
<feature type="non-terminal residue" evidence="2">
    <location>
        <position position="1"/>
    </location>
</feature>
<dbReference type="AlphaFoldDB" id="X1ND20"/>
<gene>
    <name evidence="2" type="ORF">S06H3_32278</name>
</gene>
<organism evidence="2">
    <name type="scientific">marine sediment metagenome</name>
    <dbReference type="NCBI Taxonomy" id="412755"/>
    <lineage>
        <taxon>unclassified sequences</taxon>
        <taxon>metagenomes</taxon>
        <taxon>ecological metagenomes</taxon>
    </lineage>
</organism>
<dbReference type="EMBL" id="BARV01019184">
    <property type="protein sequence ID" value="GAI28086.1"/>
    <property type="molecule type" value="Genomic_DNA"/>
</dbReference>
<feature type="domain" description="Pterin-binding" evidence="1">
    <location>
        <begin position="1"/>
        <end position="21"/>
    </location>
</feature>
<evidence type="ECO:0000259" key="1">
    <source>
        <dbReference type="PROSITE" id="PS50972"/>
    </source>
</evidence>
<protein>
    <recommendedName>
        <fullName evidence="1">Pterin-binding domain-containing protein</fullName>
    </recommendedName>
</protein>
<dbReference type="SUPFAM" id="SSF51717">
    <property type="entry name" value="Dihydropteroate synthetase-like"/>
    <property type="match status" value="1"/>
</dbReference>
<sequence>VTQGARMVRTHDVKETRRAIDLTQAIINS</sequence>
<dbReference type="InterPro" id="IPR011005">
    <property type="entry name" value="Dihydropteroate_synth-like_sf"/>
</dbReference>
<name>X1ND20_9ZZZZ</name>
<dbReference type="PROSITE" id="PS50972">
    <property type="entry name" value="PTERIN_BINDING"/>
    <property type="match status" value="1"/>
</dbReference>
<proteinExistence type="predicted"/>
<reference evidence="2" key="1">
    <citation type="journal article" date="2014" name="Front. Microbiol.">
        <title>High frequency of phylogenetically diverse reductive dehalogenase-homologous genes in deep subseafloor sedimentary metagenomes.</title>
        <authorList>
            <person name="Kawai M."/>
            <person name="Futagami T."/>
            <person name="Toyoda A."/>
            <person name="Takaki Y."/>
            <person name="Nishi S."/>
            <person name="Hori S."/>
            <person name="Arai W."/>
            <person name="Tsubouchi T."/>
            <person name="Morono Y."/>
            <person name="Uchiyama I."/>
            <person name="Ito T."/>
            <person name="Fujiyama A."/>
            <person name="Inagaki F."/>
            <person name="Takami H."/>
        </authorList>
    </citation>
    <scope>NUCLEOTIDE SEQUENCE</scope>
    <source>
        <strain evidence="2">Expedition CK06-06</strain>
    </source>
</reference>